<organism evidence="2 3">
    <name type="scientific">Ktedonosporobacter rubrisoli</name>
    <dbReference type="NCBI Taxonomy" id="2509675"/>
    <lineage>
        <taxon>Bacteria</taxon>
        <taxon>Bacillati</taxon>
        <taxon>Chloroflexota</taxon>
        <taxon>Ktedonobacteria</taxon>
        <taxon>Ktedonobacterales</taxon>
        <taxon>Ktedonosporobacteraceae</taxon>
        <taxon>Ktedonosporobacter</taxon>
    </lineage>
</organism>
<proteinExistence type="predicted"/>
<evidence type="ECO:0000313" key="2">
    <source>
        <dbReference type="EMBL" id="QBD77262.1"/>
    </source>
</evidence>
<accession>A0A4P6JQ71</accession>
<protein>
    <recommendedName>
        <fullName evidence="1">RNA polymerase sigma-70 region 2 domain-containing protein</fullName>
    </recommendedName>
</protein>
<dbReference type="OrthoDB" id="9803470at2"/>
<reference evidence="2 3" key="1">
    <citation type="submission" date="2019-01" db="EMBL/GenBank/DDBJ databases">
        <title>Ktedonosporobacter rubrisoli SCAWS-G2.</title>
        <authorList>
            <person name="Huang Y."/>
            <person name="Yan B."/>
        </authorList>
    </citation>
    <scope>NUCLEOTIDE SEQUENCE [LARGE SCALE GENOMIC DNA]</scope>
    <source>
        <strain evidence="2 3">SCAWS-G2</strain>
    </source>
</reference>
<dbReference type="EMBL" id="CP035758">
    <property type="protein sequence ID" value="QBD77262.1"/>
    <property type="molecule type" value="Genomic_DNA"/>
</dbReference>
<evidence type="ECO:0000313" key="3">
    <source>
        <dbReference type="Proteomes" id="UP000290365"/>
    </source>
</evidence>
<dbReference type="GO" id="GO:0006352">
    <property type="term" value="P:DNA-templated transcription initiation"/>
    <property type="evidence" value="ECO:0007669"/>
    <property type="project" value="InterPro"/>
</dbReference>
<evidence type="ECO:0000259" key="1">
    <source>
        <dbReference type="Pfam" id="PF04542"/>
    </source>
</evidence>
<dbReference type="RefSeq" id="WP_129888325.1">
    <property type="nucleotide sequence ID" value="NZ_CP035758.1"/>
</dbReference>
<dbReference type="KEGG" id="kbs:EPA93_15180"/>
<gene>
    <name evidence="2" type="ORF">EPA93_15180</name>
</gene>
<dbReference type="Proteomes" id="UP000290365">
    <property type="component" value="Chromosome"/>
</dbReference>
<dbReference type="Pfam" id="PF04542">
    <property type="entry name" value="Sigma70_r2"/>
    <property type="match status" value="1"/>
</dbReference>
<dbReference type="AlphaFoldDB" id="A0A4P6JQ71"/>
<dbReference type="InterPro" id="IPR013325">
    <property type="entry name" value="RNA_pol_sigma_r2"/>
</dbReference>
<dbReference type="GO" id="GO:0003700">
    <property type="term" value="F:DNA-binding transcription factor activity"/>
    <property type="evidence" value="ECO:0007669"/>
    <property type="project" value="InterPro"/>
</dbReference>
<sequence length="66" mass="7201">MNSVPDAQLIPDAVDGDPAAIEQLLGKYHPSVTRFARKFCATPEDVEDAVQETLWIAAQRIGASLY</sequence>
<dbReference type="InterPro" id="IPR007627">
    <property type="entry name" value="RNA_pol_sigma70_r2"/>
</dbReference>
<name>A0A4P6JQ71_KTERU</name>
<dbReference type="SUPFAM" id="SSF88946">
    <property type="entry name" value="Sigma2 domain of RNA polymerase sigma factors"/>
    <property type="match status" value="1"/>
</dbReference>
<keyword evidence="3" id="KW-1185">Reference proteome</keyword>
<feature type="domain" description="RNA polymerase sigma-70 region 2" evidence="1">
    <location>
        <begin position="26"/>
        <end position="59"/>
    </location>
</feature>
<dbReference type="Gene3D" id="1.10.1740.10">
    <property type="match status" value="1"/>
</dbReference>